<dbReference type="OrthoDB" id="2668416at2759"/>
<dbReference type="Proteomes" id="UP000231279">
    <property type="component" value="Unassembled WGS sequence"/>
</dbReference>
<keyword evidence="3" id="KW-1185">Reference proteome</keyword>
<feature type="compositionally biased region" description="Basic residues" evidence="1">
    <location>
        <begin position="1"/>
        <end position="31"/>
    </location>
</feature>
<dbReference type="AlphaFoldDB" id="A0A2G9GH94"/>
<evidence type="ECO:0000313" key="2">
    <source>
        <dbReference type="EMBL" id="PIN04648.1"/>
    </source>
</evidence>
<evidence type="ECO:0000313" key="3">
    <source>
        <dbReference type="Proteomes" id="UP000231279"/>
    </source>
</evidence>
<evidence type="ECO:0000256" key="1">
    <source>
        <dbReference type="SAM" id="MobiDB-lite"/>
    </source>
</evidence>
<proteinExistence type="predicted"/>
<reference evidence="3" key="1">
    <citation type="journal article" date="2018" name="Gigascience">
        <title>Genome assembly of the Pink Ipe (Handroanthus impetiginosus, Bignoniaceae), a highly valued, ecologically keystone Neotropical timber forest tree.</title>
        <authorList>
            <person name="Silva-Junior O.B."/>
            <person name="Grattapaglia D."/>
            <person name="Novaes E."/>
            <person name="Collevatti R.G."/>
        </authorList>
    </citation>
    <scope>NUCLEOTIDE SEQUENCE [LARGE SCALE GENOMIC DNA]</scope>
    <source>
        <strain evidence="3">cv. UFG-1</strain>
    </source>
</reference>
<gene>
    <name evidence="2" type="ORF">CDL12_22817</name>
</gene>
<name>A0A2G9GH94_9LAMI</name>
<accession>A0A2G9GH94</accession>
<organism evidence="2 3">
    <name type="scientific">Handroanthus impetiginosus</name>
    <dbReference type="NCBI Taxonomy" id="429701"/>
    <lineage>
        <taxon>Eukaryota</taxon>
        <taxon>Viridiplantae</taxon>
        <taxon>Streptophyta</taxon>
        <taxon>Embryophyta</taxon>
        <taxon>Tracheophyta</taxon>
        <taxon>Spermatophyta</taxon>
        <taxon>Magnoliopsida</taxon>
        <taxon>eudicotyledons</taxon>
        <taxon>Gunneridae</taxon>
        <taxon>Pentapetalae</taxon>
        <taxon>asterids</taxon>
        <taxon>lamiids</taxon>
        <taxon>Lamiales</taxon>
        <taxon>Bignoniaceae</taxon>
        <taxon>Crescentiina</taxon>
        <taxon>Tabebuia alliance</taxon>
        <taxon>Handroanthus</taxon>
    </lineage>
</organism>
<feature type="region of interest" description="Disordered" evidence="1">
    <location>
        <begin position="1"/>
        <end position="32"/>
    </location>
</feature>
<dbReference type="EMBL" id="NKXS01005066">
    <property type="protein sequence ID" value="PIN04648.1"/>
    <property type="molecule type" value="Genomic_DNA"/>
</dbReference>
<sequence>MAPPKKPSKIKKDSKKLHKGKKKKKKNKTKINKTVPVDNTAVDSEWWDIFWKKNYPNPGKPTLSLCSLIILFYFCYS</sequence>
<comment type="caution">
    <text evidence="2">The sequence shown here is derived from an EMBL/GenBank/DDBJ whole genome shotgun (WGS) entry which is preliminary data.</text>
</comment>
<dbReference type="STRING" id="429701.A0A2G9GH94"/>
<protein>
    <submittedName>
        <fullName evidence="2">Uncharacterized protein</fullName>
    </submittedName>
</protein>